<sequence length="40" mass="4622">MWSAKTGNTLQSTFSKFLSAKIMRCLWHIAMPTSEKLTEF</sequence>
<organism evidence="1 2">
    <name type="scientific">Paraglaciecola psychrophila 170</name>
    <dbReference type="NCBI Taxonomy" id="1129794"/>
    <lineage>
        <taxon>Bacteria</taxon>
        <taxon>Pseudomonadati</taxon>
        <taxon>Pseudomonadota</taxon>
        <taxon>Gammaproteobacteria</taxon>
        <taxon>Alteromonadales</taxon>
        <taxon>Alteromonadaceae</taxon>
        <taxon>Paraglaciecola</taxon>
    </lineage>
</organism>
<gene>
    <name evidence="1" type="ORF">C427_0840</name>
</gene>
<keyword evidence="2" id="KW-1185">Reference proteome</keyword>
<name>K6Z1R2_9ALTE</name>
<dbReference type="AlphaFoldDB" id="K6Z1R2"/>
<dbReference type="Proteomes" id="UP000011864">
    <property type="component" value="Chromosome"/>
</dbReference>
<evidence type="ECO:0000313" key="1">
    <source>
        <dbReference type="EMBL" id="AGH42949.1"/>
    </source>
</evidence>
<proteinExistence type="predicted"/>
<reference evidence="1 2" key="1">
    <citation type="journal article" date="2013" name="Genome Announc.">
        <title>Complete Genome Sequence of Glaciecola psychrophila Strain 170T.</title>
        <authorList>
            <person name="Yin J."/>
            <person name="Chen J."/>
            <person name="Liu G."/>
            <person name="Yu Y."/>
            <person name="Song L."/>
            <person name="Wang X."/>
            <person name="Qu X."/>
        </authorList>
    </citation>
    <scope>NUCLEOTIDE SEQUENCE [LARGE SCALE GENOMIC DNA]</scope>
    <source>
        <strain evidence="1 2">170</strain>
    </source>
</reference>
<accession>K6Z1R2</accession>
<protein>
    <submittedName>
        <fullName evidence="1">Uncharacterized protein</fullName>
    </submittedName>
</protein>
<dbReference type="EMBL" id="CP003837">
    <property type="protein sequence ID" value="AGH42949.1"/>
    <property type="molecule type" value="Genomic_DNA"/>
</dbReference>
<dbReference type="KEGG" id="gps:C427_0840"/>
<evidence type="ECO:0000313" key="2">
    <source>
        <dbReference type="Proteomes" id="UP000011864"/>
    </source>
</evidence>
<dbReference type="HOGENOM" id="CLU_3293759_0_0_6"/>